<evidence type="ECO:0000313" key="1">
    <source>
        <dbReference type="EMBL" id="CAG9711044.1"/>
    </source>
</evidence>
<dbReference type="Gene3D" id="1.10.357.10">
    <property type="entry name" value="Tetracycline Repressor, domain 2"/>
    <property type="match status" value="1"/>
</dbReference>
<gene>
    <name evidence="1" type="ORF">CNEO_45039</name>
    <name evidence="2" type="ORF">CNEONATNEC25_00717</name>
</gene>
<dbReference type="AlphaFoldDB" id="A0A653AMS8"/>
<dbReference type="SUPFAM" id="SSF46689">
    <property type="entry name" value="Homeodomain-like"/>
    <property type="match status" value="1"/>
</dbReference>
<dbReference type="EMBL" id="CAKJVE010000004">
    <property type="protein sequence ID" value="CAG9711044.1"/>
    <property type="molecule type" value="Genomic_DNA"/>
</dbReference>
<dbReference type="InterPro" id="IPR009057">
    <property type="entry name" value="Homeodomain-like_sf"/>
</dbReference>
<evidence type="ECO:0008006" key="4">
    <source>
        <dbReference type="Google" id="ProtNLM"/>
    </source>
</evidence>
<reference evidence="2 3" key="1">
    <citation type="submission" date="2018-06" db="EMBL/GenBank/DDBJ databases">
        <authorList>
            <consortium name="IHU Genomes"/>
        </authorList>
    </citation>
    <scope>NUCLEOTIDE SEQUENCE [LARGE SCALE GENOMIC DNA]</scope>
    <source>
        <strain evidence="2 3">NEC25</strain>
    </source>
</reference>
<dbReference type="EMBL" id="UWJD01000001">
    <property type="protein sequence ID" value="VCT83122.1"/>
    <property type="molecule type" value="Genomic_DNA"/>
</dbReference>
<name>A0A653AMS8_9CLOT</name>
<dbReference type="Proteomes" id="UP000789738">
    <property type="component" value="Unassembled WGS sequence"/>
</dbReference>
<evidence type="ECO:0000313" key="3">
    <source>
        <dbReference type="Proteomes" id="UP000431451"/>
    </source>
</evidence>
<dbReference type="Proteomes" id="UP000431451">
    <property type="component" value="Unassembled WGS sequence"/>
</dbReference>
<sequence>MNPYKYITNIKEKSYTDAQKALQKGLIELNQNYEIHDISIKELCKSAHVARSTFYAYYNNVIELQEDIENDLVYNLLKLNDDFRNSAIKSEEDLEFFKNTYNYILENKQIFYTFLITNPNVRFIEKWKEAIKYHFWERLFCNGNSRNDKFVLELISTQAVTAFAFWLKNPYDVNMKDVNEIIIQTLNILK</sequence>
<proteinExistence type="predicted"/>
<reference evidence="1" key="2">
    <citation type="submission" date="2021-10" db="EMBL/GenBank/DDBJ databases">
        <authorList>
            <person name="Mesa V."/>
        </authorList>
    </citation>
    <scope>NUCLEOTIDE SEQUENCE</scope>
    <source>
        <strain evidence="1">CC3_PB</strain>
    </source>
</reference>
<organism evidence="2 3">
    <name type="scientific">Clostridium neonatale</name>
    <dbReference type="NCBI Taxonomy" id="137838"/>
    <lineage>
        <taxon>Bacteria</taxon>
        <taxon>Bacillati</taxon>
        <taxon>Bacillota</taxon>
        <taxon>Clostridia</taxon>
        <taxon>Eubacteriales</taxon>
        <taxon>Clostridiaceae</taxon>
        <taxon>Clostridium</taxon>
    </lineage>
</organism>
<dbReference type="RefSeq" id="WP_159115626.1">
    <property type="nucleotide sequence ID" value="NZ_CAKJVE010000004.1"/>
</dbReference>
<accession>A0A653AMS8</accession>
<protein>
    <recommendedName>
        <fullName evidence="4">TetR/AcrR family transcriptional regulator</fullName>
    </recommendedName>
</protein>
<evidence type="ECO:0000313" key="2">
    <source>
        <dbReference type="EMBL" id="VCT83122.1"/>
    </source>
</evidence>